<proteinExistence type="inferred from homology"/>
<evidence type="ECO:0000256" key="5">
    <source>
        <dbReference type="ARBA" id="ARBA00023002"/>
    </source>
</evidence>
<dbReference type="Gene3D" id="3.40.50.720">
    <property type="entry name" value="NAD(P)-binding Rossmann-like Domain"/>
    <property type="match status" value="1"/>
</dbReference>
<dbReference type="SUPFAM" id="SSF50129">
    <property type="entry name" value="GroES-like"/>
    <property type="match status" value="1"/>
</dbReference>
<dbReference type="EMBL" id="LN885086">
    <property type="protein sequence ID" value="CUQ67387.1"/>
    <property type="molecule type" value="Genomic_DNA"/>
</dbReference>
<dbReference type="Pfam" id="PF08240">
    <property type="entry name" value="ADH_N"/>
    <property type="match status" value="1"/>
</dbReference>
<evidence type="ECO:0000259" key="6">
    <source>
        <dbReference type="Pfam" id="PF00107"/>
    </source>
</evidence>
<dbReference type="RefSeq" id="WP_062485677.1">
    <property type="nucleotide sequence ID" value="NZ_LN885086.1"/>
</dbReference>
<sequence length="371" mass="40593">MPDWLIKILLTVYTKIPPALRPTLKELFVKSTLRVESLAKRRQIVQGKRVEFLDFEIAHLLPYELLGPGPDEVLVEAECSLISPGTERAVLCGLPGARRSFPYVPGYSTAGKVVKKGGAVKGIELGDRVTGRIKHASHETAVANKLFKVPSGVTAEEASFIELGIIVLQGIRKAAIRPGERVAIVGQGLIGQLSNRLARLLTPALIIAVAPSRNRERLAMLPGGVDRYLSLQEDPSCVYDIDADVVIEAVGTPQANITAMHCAREGGRVVLLGSSRGLTRDLDMWSAAQKRNLTVIGAHISDMPEKDASPQRWTYEQEGKLFLELLQTGRLKVADLITWRAKPEECNAVYEVLAEGGRDHVGVTFNWTIKE</sequence>
<evidence type="ECO:0000313" key="9">
    <source>
        <dbReference type="Proteomes" id="UP000066284"/>
    </source>
</evidence>
<dbReference type="CDD" id="cd08255">
    <property type="entry name" value="2-desacetyl-2-hydroxyethyl_bacteriochlorophyllide_like"/>
    <property type="match status" value="1"/>
</dbReference>
<dbReference type="GO" id="GO:0046872">
    <property type="term" value="F:metal ion binding"/>
    <property type="evidence" value="ECO:0007669"/>
    <property type="project" value="UniProtKB-KW"/>
</dbReference>
<keyword evidence="3" id="KW-0479">Metal-binding</keyword>
<evidence type="ECO:0000313" key="8">
    <source>
        <dbReference type="EMBL" id="CUQ67387.1"/>
    </source>
</evidence>
<keyword evidence="9" id="KW-1185">Reference proteome</keyword>
<comment type="cofactor">
    <cofactor evidence="1">
        <name>Zn(2+)</name>
        <dbReference type="ChEBI" id="CHEBI:29105"/>
    </cofactor>
</comment>
<feature type="domain" description="Alcohol dehydrogenase-like N-terminal" evidence="7">
    <location>
        <begin position="69"/>
        <end position="130"/>
    </location>
</feature>
<dbReference type="InterPro" id="IPR013149">
    <property type="entry name" value="ADH-like_C"/>
</dbReference>
<dbReference type="KEGG" id="nio:NITINOP_2415"/>
<dbReference type="OrthoDB" id="9781031at2"/>
<comment type="similarity">
    <text evidence="2">Belongs to the zinc-containing alcohol dehydrogenase family.</text>
</comment>
<dbReference type="Pfam" id="PF00107">
    <property type="entry name" value="ADH_zinc_N"/>
    <property type="match status" value="1"/>
</dbReference>
<dbReference type="Gene3D" id="3.90.180.10">
    <property type="entry name" value="Medium-chain alcohol dehydrogenases, catalytic domain"/>
    <property type="match status" value="2"/>
</dbReference>
<dbReference type="GO" id="GO:0016491">
    <property type="term" value="F:oxidoreductase activity"/>
    <property type="evidence" value="ECO:0007669"/>
    <property type="project" value="UniProtKB-KW"/>
</dbReference>
<feature type="domain" description="Alcohol dehydrogenase-like C-terminal" evidence="6">
    <location>
        <begin position="190"/>
        <end position="302"/>
    </location>
</feature>
<dbReference type="Proteomes" id="UP000066284">
    <property type="component" value="Chromosome 1"/>
</dbReference>
<dbReference type="PANTHER" id="PTHR43350">
    <property type="entry name" value="NAD-DEPENDENT ALCOHOL DEHYDROGENASE"/>
    <property type="match status" value="1"/>
</dbReference>
<dbReference type="STRING" id="1715989.NITINOP_2415"/>
<dbReference type="AlphaFoldDB" id="A0A0S4KY13"/>
<evidence type="ECO:0000256" key="2">
    <source>
        <dbReference type="ARBA" id="ARBA00008072"/>
    </source>
</evidence>
<evidence type="ECO:0000256" key="4">
    <source>
        <dbReference type="ARBA" id="ARBA00022833"/>
    </source>
</evidence>
<keyword evidence="4" id="KW-0862">Zinc</keyword>
<keyword evidence="5" id="KW-0560">Oxidoreductase</keyword>
<dbReference type="PANTHER" id="PTHR43350:SF19">
    <property type="entry name" value="D-GULOSIDE 3-DEHYDROGENASE"/>
    <property type="match status" value="1"/>
</dbReference>
<dbReference type="SUPFAM" id="SSF51735">
    <property type="entry name" value="NAD(P)-binding Rossmann-fold domains"/>
    <property type="match status" value="1"/>
</dbReference>
<protein>
    <submittedName>
        <fullName evidence="8">Putative chlorophyll synthesis pathway protein BchC</fullName>
    </submittedName>
</protein>
<evidence type="ECO:0000256" key="3">
    <source>
        <dbReference type="ARBA" id="ARBA00022723"/>
    </source>
</evidence>
<evidence type="ECO:0000256" key="1">
    <source>
        <dbReference type="ARBA" id="ARBA00001947"/>
    </source>
</evidence>
<evidence type="ECO:0000259" key="7">
    <source>
        <dbReference type="Pfam" id="PF08240"/>
    </source>
</evidence>
<dbReference type="InterPro" id="IPR013154">
    <property type="entry name" value="ADH-like_N"/>
</dbReference>
<organism evidence="8 9">
    <name type="scientific">Candidatus Nitrospira inopinata</name>
    <dbReference type="NCBI Taxonomy" id="1715989"/>
    <lineage>
        <taxon>Bacteria</taxon>
        <taxon>Pseudomonadati</taxon>
        <taxon>Nitrospirota</taxon>
        <taxon>Nitrospiria</taxon>
        <taxon>Nitrospirales</taxon>
        <taxon>Nitrospiraceae</taxon>
        <taxon>Nitrospira</taxon>
    </lineage>
</organism>
<gene>
    <name evidence="8" type="ORF">NITINOP_2415</name>
</gene>
<dbReference type="InterPro" id="IPR036291">
    <property type="entry name" value="NAD(P)-bd_dom_sf"/>
</dbReference>
<accession>A0A0S4KY13</accession>
<reference evidence="9" key="1">
    <citation type="submission" date="2015-09" db="EMBL/GenBank/DDBJ databases">
        <authorList>
            <person name="Daims H."/>
        </authorList>
    </citation>
    <scope>NUCLEOTIDE SEQUENCE [LARGE SCALE GENOMIC DNA]</scope>
</reference>
<name>A0A0S4KY13_9BACT</name>
<dbReference type="InterPro" id="IPR011032">
    <property type="entry name" value="GroES-like_sf"/>
</dbReference>